<evidence type="ECO:0000256" key="2">
    <source>
        <dbReference type="ARBA" id="ARBA00022737"/>
    </source>
</evidence>
<keyword evidence="8" id="KW-1185">Reference proteome</keyword>
<dbReference type="SMART" id="SM00255">
    <property type="entry name" value="TIR"/>
    <property type="match status" value="1"/>
</dbReference>
<dbReference type="Gene3D" id="3.40.50.10140">
    <property type="entry name" value="Toll/interleukin-1 receptor homology (TIR) domain"/>
    <property type="match status" value="1"/>
</dbReference>
<dbReference type="FunFam" id="3.40.50.300:FF:001002">
    <property type="entry name" value="Disease resistance protein (TIR-NBS-LRR class)"/>
    <property type="match status" value="1"/>
</dbReference>
<evidence type="ECO:0000256" key="5">
    <source>
        <dbReference type="ARBA" id="ARBA00023027"/>
    </source>
</evidence>
<dbReference type="AlphaFoldDB" id="A0A9W3D2S5"/>
<dbReference type="Gene3D" id="3.40.50.300">
    <property type="entry name" value="P-loop containing nucleotide triphosphate hydrolases"/>
    <property type="match status" value="1"/>
</dbReference>
<dbReference type="InterPro" id="IPR044974">
    <property type="entry name" value="Disease_R_plants"/>
</dbReference>
<keyword evidence="5" id="KW-0520">NAD</keyword>
<dbReference type="RefSeq" id="XP_056858056.1">
    <property type="nucleotide sequence ID" value="XM_057002076.1"/>
</dbReference>
<dbReference type="InterPro" id="IPR042197">
    <property type="entry name" value="Apaf_helical"/>
</dbReference>
<dbReference type="GO" id="GO:0007165">
    <property type="term" value="P:signal transduction"/>
    <property type="evidence" value="ECO:0007669"/>
    <property type="project" value="InterPro"/>
</dbReference>
<organism evidence="8 9">
    <name type="scientific">Raphanus sativus</name>
    <name type="common">Radish</name>
    <name type="synonym">Raphanus raphanistrum var. sativus</name>
    <dbReference type="NCBI Taxonomy" id="3726"/>
    <lineage>
        <taxon>Eukaryota</taxon>
        <taxon>Viridiplantae</taxon>
        <taxon>Streptophyta</taxon>
        <taxon>Embryophyta</taxon>
        <taxon>Tracheophyta</taxon>
        <taxon>Spermatophyta</taxon>
        <taxon>Magnoliopsida</taxon>
        <taxon>eudicotyledons</taxon>
        <taxon>Gunneridae</taxon>
        <taxon>Pentapetalae</taxon>
        <taxon>rosids</taxon>
        <taxon>malvids</taxon>
        <taxon>Brassicales</taxon>
        <taxon>Brassicaceae</taxon>
        <taxon>Brassiceae</taxon>
        <taxon>Raphanus</taxon>
    </lineage>
</organism>
<dbReference type="Pfam" id="PF00931">
    <property type="entry name" value="NB-ARC"/>
    <property type="match status" value="1"/>
</dbReference>
<sequence length="457" mass="51878">MASSPSSFTSSNYRFNVFPSFHGPDVRKTLHGHLRKQFLHNGITMFNDQGIERSTTIAPSLVQVIRESRILVVILSKNYASSSWCLNELVEILECKKVTGQVVMTIFYGVDPSDVRKQTGDFGSAFKKTCSLNTDVERQIWITALTNVSNIAGEDCQNWDTEANMIEKIAEDISRRLNATPSKDFEGIVGLEAHLKKMQSLLHLDCEDEAMIVGICGPAGIGKTTIARALHNRLSPKFQLTCFMENIRVSYNSGSGFDEYGLKLSLQKKLLSMILNQNGTTIHHLGTIQERLRDQKVLIFLDDVDDLKQLEALANETRWFGCGSRIIITTEDQEILEQHGINNTYQVNFPSREDARKIFCRYAFRPSSPPDGFEKLTERVTEICSNLPLGLRVMGSFLRGKNQDEWEVILQRLENSLDRDIERVLRVGYDSLHANEQSLFLHIAFFFNNEEEDHVMA</sequence>
<dbReference type="InterPro" id="IPR002182">
    <property type="entry name" value="NB-ARC"/>
</dbReference>
<dbReference type="GeneID" id="130507358"/>
<dbReference type="SUPFAM" id="SSF52540">
    <property type="entry name" value="P-loop containing nucleoside triphosphate hydrolases"/>
    <property type="match status" value="1"/>
</dbReference>
<keyword evidence="4" id="KW-0611">Plant defense</keyword>
<accession>A0A9W3D2S5</accession>
<evidence type="ECO:0000259" key="7">
    <source>
        <dbReference type="PROSITE" id="PS50104"/>
    </source>
</evidence>
<evidence type="ECO:0000313" key="8">
    <source>
        <dbReference type="Proteomes" id="UP000504610"/>
    </source>
</evidence>
<proteinExistence type="predicted"/>
<dbReference type="GO" id="GO:0006952">
    <property type="term" value="P:defense response"/>
    <property type="evidence" value="ECO:0007669"/>
    <property type="project" value="UniProtKB-KW"/>
</dbReference>
<dbReference type="PRINTS" id="PR00364">
    <property type="entry name" value="DISEASERSIST"/>
</dbReference>
<dbReference type="SUPFAM" id="SSF52200">
    <property type="entry name" value="Toll/Interleukin receptor TIR domain"/>
    <property type="match status" value="1"/>
</dbReference>
<dbReference type="GO" id="GO:0043531">
    <property type="term" value="F:ADP binding"/>
    <property type="evidence" value="ECO:0007669"/>
    <property type="project" value="InterPro"/>
</dbReference>
<feature type="non-terminal residue" evidence="9">
    <location>
        <position position="457"/>
    </location>
</feature>
<evidence type="ECO:0000256" key="6">
    <source>
        <dbReference type="ARBA" id="ARBA00047304"/>
    </source>
</evidence>
<dbReference type="PANTHER" id="PTHR11017:SF225">
    <property type="entry name" value="ADP-RIBOSYL CYCLASE_CYCLIC ADP-RIBOSE HYDROLASE-RELATED"/>
    <property type="match status" value="1"/>
</dbReference>
<name>A0A9W3D2S5_RAPSA</name>
<dbReference type="InterPro" id="IPR027417">
    <property type="entry name" value="P-loop_NTPase"/>
</dbReference>
<evidence type="ECO:0000256" key="4">
    <source>
        <dbReference type="ARBA" id="ARBA00022821"/>
    </source>
</evidence>
<gene>
    <name evidence="9" type="primary">LOC130507358</name>
</gene>
<dbReference type="EC" id="3.2.2.6" evidence="1"/>
<dbReference type="Pfam" id="PF01582">
    <property type="entry name" value="TIR"/>
    <property type="match status" value="1"/>
</dbReference>
<evidence type="ECO:0000256" key="1">
    <source>
        <dbReference type="ARBA" id="ARBA00011982"/>
    </source>
</evidence>
<reference evidence="9" key="1">
    <citation type="submission" date="2025-08" db="UniProtKB">
        <authorList>
            <consortium name="RefSeq"/>
        </authorList>
    </citation>
    <scope>IDENTIFICATION</scope>
    <source>
        <tissue evidence="9">Leaf</tissue>
    </source>
</reference>
<keyword evidence="3" id="KW-0378">Hydrolase</keyword>
<dbReference type="SMART" id="SM00382">
    <property type="entry name" value="AAA"/>
    <property type="match status" value="1"/>
</dbReference>
<evidence type="ECO:0000256" key="3">
    <source>
        <dbReference type="ARBA" id="ARBA00022801"/>
    </source>
</evidence>
<dbReference type="KEGG" id="rsz:130507358"/>
<dbReference type="FunFam" id="3.40.50.10140:FF:000007">
    <property type="entry name" value="Disease resistance protein (TIR-NBS-LRR class)"/>
    <property type="match status" value="1"/>
</dbReference>
<dbReference type="InterPro" id="IPR035897">
    <property type="entry name" value="Toll_tir_struct_dom_sf"/>
</dbReference>
<protein>
    <recommendedName>
        <fullName evidence="1">ADP-ribosyl cyclase/cyclic ADP-ribose hydrolase</fullName>
        <ecNumber evidence="1">3.2.2.6</ecNumber>
    </recommendedName>
</protein>
<keyword evidence="2" id="KW-0677">Repeat</keyword>
<dbReference type="Proteomes" id="UP000504610">
    <property type="component" value="Unplaced"/>
</dbReference>
<dbReference type="Gene3D" id="1.10.8.430">
    <property type="entry name" value="Helical domain of apoptotic protease-activating factors"/>
    <property type="match status" value="1"/>
</dbReference>
<dbReference type="OrthoDB" id="1109770at2759"/>
<dbReference type="PROSITE" id="PS50104">
    <property type="entry name" value="TIR"/>
    <property type="match status" value="1"/>
</dbReference>
<comment type="catalytic activity">
    <reaction evidence="6">
        <text>NAD(+) + H2O = ADP-D-ribose + nicotinamide + H(+)</text>
        <dbReference type="Rhea" id="RHEA:16301"/>
        <dbReference type="ChEBI" id="CHEBI:15377"/>
        <dbReference type="ChEBI" id="CHEBI:15378"/>
        <dbReference type="ChEBI" id="CHEBI:17154"/>
        <dbReference type="ChEBI" id="CHEBI:57540"/>
        <dbReference type="ChEBI" id="CHEBI:57967"/>
        <dbReference type="EC" id="3.2.2.6"/>
    </reaction>
    <physiologicalReaction direction="left-to-right" evidence="6">
        <dbReference type="Rhea" id="RHEA:16302"/>
    </physiologicalReaction>
</comment>
<evidence type="ECO:0000313" key="9">
    <source>
        <dbReference type="RefSeq" id="XP_056858056.1"/>
    </source>
</evidence>
<dbReference type="GO" id="GO:0061809">
    <property type="term" value="F:NAD+ nucleosidase activity, cyclic ADP-ribose generating"/>
    <property type="evidence" value="ECO:0007669"/>
    <property type="project" value="UniProtKB-EC"/>
</dbReference>
<dbReference type="InterPro" id="IPR000157">
    <property type="entry name" value="TIR_dom"/>
</dbReference>
<dbReference type="FunFam" id="1.10.8.430:FF:000002">
    <property type="entry name" value="Disease resistance protein (TIR-NBS-LRR class)"/>
    <property type="match status" value="1"/>
</dbReference>
<dbReference type="PANTHER" id="PTHR11017">
    <property type="entry name" value="LEUCINE-RICH REPEAT-CONTAINING PROTEIN"/>
    <property type="match status" value="1"/>
</dbReference>
<dbReference type="InterPro" id="IPR003593">
    <property type="entry name" value="AAA+_ATPase"/>
</dbReference>
<feature type="domain" description="TIR" evidence="7">
    <location>
        <begin position="13"/>
        <end position="177"/>
    </location>
</feature>